<dbReference type="HOGENOM" id="CLU_2063694_0_0_1"/>
<evidence type="ECO:0000313" key="4">
    <source>
        <dbReference type="EnsemblMetazoa" id="CapteP189667"/>
    </source>
</evidence>
<reference evidence="4" key="3">
    <citation type="submission" date="2015-06" db="UniProtKB">
        <authorList>
            <consortium name="EnsemblMetazoa"/>
        </authorList>
    </citation>
    <scope>IDENTIFICATION</scope>
</reference>
<evidence type="ECO:0000256" key="1">
    <source>
        <dbReference type="SAM" id="MobiDB-lite"/>
    </source>
</evidence>
<sequence>MDILLVNNLPWKSSVAAGVHHYRPCVHLTRQSRKPHREFTTMVITTEPLPDPNRPIQEHAVGSSSEPREAPSAPTFTYHYEKDRKNARLPLKKRTHLLKVKLTSAPPNDVISTPTAMKI</sequence>
<feature type="region of interest" description="Disordered" evidence="1">
    <location>
        <begin position="45"/>
        <end position="87"/>
    </location>
</feature>
<proteinExistence type="predicted"/>
<reference evidence="5" key="1">
    <citation type="submission" date="2012-12" db="EMBL/GenBank/DDBJ databases">
        <authorList>
            <person name="Hellsten U."/>
            <person name="Grimwood J."/>
            <person name="Chapman J.A."/>
            <person name="Shapiro H."/>
            <person name="Aerts A."/>
            <person name="Otillar R.P."/>
            <person name="Terry A.Y."/>
            <person name="Boore J.L."/>
            <person name="Simakov O."/>
            <person name="Marletaz F."/>
            <person name="Cho S.-J."/>
            <person name="Edsinger-Gonzales E."/>
            <person name="Havlak P."/>
            <person name="Kuo D.-H."/>
            <person name="Larsson T."/>
            <person name="Lv J."/>
            <person name="Arendt D."/>
            <person name="Savage R."/>
            <person name="Osoegawa K."/>
            <person name="de Jong P."/>
            <person name="Lindberg D.R."/>
            <person name="Seaver E.C."/>
            <person name="Weisblat D.A."/>
            <person name="Putnam N.H."/>
            <person name="Grigoriev I.V."/>
            <person name="Rokhsar D.S."/>
        </authorList>
    </citation>
    <scope>NUCLEOTIDE SEQUENCE</scope>
    <source>
        <strain evidence="5">I ESC-2004</strain>
    </source>
</reference>
<dbReference type="EMBL" id="KB309457">
    <property type="protein sequence ID" value="ELT94311.1"/>
    <property type="molecule type" value="Genomic_DNA"/>
</dbReference>
<dbReference type="Proteomes" id="UP000014760">
    <property type="component" value="Unassembled WGS sequence"/>
</dbReference>
<dbReference type="EMBL" id="KB300958">
    <property type="protein sequence ID" value="ELU06065.1"/>
    <property type="molecule type" value="Genomic_DNA"/>
</dbReference>
<dbReference type="EMBL" id="AMQN01023022">
    <property type="status" value="NOT_ANNOTATED_CDS"/>
    <property type="molecule type" value="Genomic_DNA"/>
</dbReference>
<accession>R7TS69</accession>
<evidence type="ECO:0000313" key="2">
    <source>
        <dbReference type="EMBL" id="ELT94311.1"/>
    </source>
</evidence>
<dbReference type="EnsemblMetazoa" id="CapteT190873">
    <property type="protein sequence ID" value="CapteP190873"/>
    <property type="gene ID" value="CapteG190873"/>
</dbReference>
<dbReference type="EnsemblMetazoa" id="CapteT189667">
    <property type="protein sequence ID" value="CapteP189667"/>
    <property type="gene ID" value="CapteG189667"/>
</dbReference>
<keyword evidence="5" id="KW-1185">Reference proteome</keyword>
<dbReference type="EMBL" id="AMQN01012337">
    <property type="status" value="NOT_ANNOTATED_CDS"/>
    <property type="molecule type" value="Genomic_DNA"/>
</dbReference>
<gene>
    <name evidence="2" type="ORF">CAPTEDRAFT_189667</name>
    <name evidence="3" type="ORF">CAPTEDRAFT_190873</name>
</gene>
<name>R7TS69_CAPTE</name>
<evidence type="ECO:0000313" key="3">
    <source>
        <dbReference type="EMBL" id="ELU06065.1"/>
    </source>
</evidence>
<protein>
    <submittedName>
        <fullName evidence="2 4">Uncharacterized protein</fullName>
    </submittedName>
</protein>
<organism evidence="2">
    <name type="scientific">Capitella teleta</name>
    <name type="common">Polychaete worm</name>
    <dbReference type="NCBI Taxonomy" id="283909"/>
    <lineage>
        <taxon>Eukaryota</taxon>
        <taxon>Metazoa</taxon>
        <taxon>Spiralia</taxon>
        <taxon>Lophotrochozoa</taxon>
        <taxon>Annelida</taxon>
        <taxon>Polychaeta</taxon>
        <taxon>Sedentaria</taxon>
        <taxon>Scolecida</taxon>
        <taxon>Capitellidae</taxon>
        <taxon>Capitella</taxon>
    </lineage>
</organism>
<reference evidence="2 5" key="2">
    <citation type="journal article" date="2013" name="Nature">
        <title>Insights into bilaterian evolution from three spiralian genomes.</title>
        <authorList>
            <person name="Simakov O."/>
            <person name="Marletaz F."/>
            <person name="Cho S.J."/>
            <person name="Edsinger-Gonzales E."/>
            <person name="Havlak P."/>
            <person name="Hellsten U."/>
            <person name="Kuo D.H."/>
            <person name="Larsson T."/>
            <person name="Lv J."/>
            <person name="Arendt D."/>
            <person name="Savage R."/>
            <person name="Osoegawa K."/>
            <person name="de Jong P."/>
            <person name="Grimwood J."/>
            <person name="Chapman J.A."/>
            <person name="Shapiro H."/>
            <person name="Aerts A."/>
            <person name="Otillar R.P."/>
            <person name="Terry A.Y."/>
            <person name="Boore J.L."/>
            <person name="Grigoriev I.V."/>
            <person name="Lindberg D.R."/>
            <person name="Seaver E.C."/>
            <person name="Weisblat D.A."/>
            <person name="Putnam N.H."/>
            <person name="Rokhsar D.S."/>
        </authorList>
    </citation>
    <scope>NUCLEOTIDE SEQUENCE</scope>
    <source>
        <strain evidence="2 5">I ESC-2004</strain>
    </source>
</reference>
<evidence type="ECO:0000313" key="5">
    <source>
        <dbReference type="Proteomes" id="UP000014760"/>
    </source>
</evidence>
<dbReference type="AlphaFoldDB" id="R7TS69"/>